<dbReference type="Proteomes" id="UP000019151">
    <property type="component" value="Chromosome"/>
</dbReference>
<proteinExistence type="predicted"/>
<dbReference type="RefSeq" id="WP_025413357.1">
    <property type="nucleotide sequence ID" value="NZ_CP007128.1"/>
</dbReference>
<protein>
    <submittedName>
        <fullName evidence="1">Uncharacterized protein</fullName>
    </submittedName>
</protein>
<evidence type="ECO:0000313" key="2">
    <source>
        <dbReference type="Proteomes" id="UP000019151"/>
    </source>
</evidence>
<evidence type="ECO:0000313" key="1">
    <source>
        <dbReference type="EMBL" id="AHG91924.1"/>
    </source>
</evidence>
<dbReference type="EMBL" id="CP007128">
    <property type="protein sequence ID" value="AHG91924.1"/>
    <property type="molecule type" value="Genomic_DNA"/>
</dbReference>
<dbReference type="KEGG" id="gba:J421_4387"/>
<dbReference type="HOGENOM" id="CLU_2206258_0_0_0"/>
<dbReference type="InParanoid" id="W0RLG5"/>
<accession>W0RLG5</accession>
<dbReference type="STRING" id="861299.J421_4387"/>
<gene>
    <name evidence="1" type="ORF">J421_4387</name>
</gene>
<name>W0RLG5_9BACT</name>
<keyword evidence="2" id="KW-1185">Reference proteome</keyword>
<sequence>MPRPVRRGRLRVVRGAPLEAPNPSPQGGPLWAAAASLVLPGLGQFLQGRRRTAAGHLVTAGAAYGVTAYLGWPSSLQIGALLAVTLWSAADAGRAERLARRAPLRLV</sequence>
<organism evidence="1 2">
    <name type="scientific">Gemmatirosa kalamazoonensis</name>
    <dbReference type="NCBI Taxonomy" id="861299"/>
    <lineage>
        <taxon>Bacteria</taxon>
        <taxon>Pseudomonadati</taxon>
        <taxon>Gemmatimonadota</taxon>
        <taxon>Gemmatimonadia</taxon>
        <taxon>Gemmatimonadales</taxon>
        <taxon>Gemmatimonadaceae</taxon>
        <taxon>Gemmatirosa</taxon>
    </lineage>
</organism>
<dbReference type="AlphaFoldDB" id="W0RLG5"/>
<reference evidence="1 2" key="1">
    <citation type="journal article" date="2014" name="Genome Announc.">
        <title>Genome Sequence and Methylome of Soil Bacterium Gemmatirosa kalamazoonensis KBS708T, a Member of the Rarely Cultivated Gemmatimonadetes Phylum.</title>
        <authorList>
            <person name="Debruyn J.M."/>
            <person name="Radosevich M."/>
            <person name="Wommack K.E."/>
            <person name="Polson S.W."/>
            <person name="Hauser L.J."/>
            <person name="Fawaz M.N."/>
            <person name="Korlach J."/>
            <person name="Tsai Y.C."/>
        </authorList>
    </citation>
    <scope>NUCLEOTIDE SEQUENCE [LARGE SCALE GENOMIC DNA]</scope>
    <source>
        <strain evidence="1 2">KBS708</strain>
    </source>
</reference>